<keyword evidence="1" id="KW-0175">Coiled coil</keyword>
<gene>
    <name evidence="2" type="ORF">V6984_20395</name>
</gene>
<evidence type="ECO:0000256" key="1">
    <source>
        <dbReference type="SAM" id="Coils"/>
    </source>
</evidence>
<dbReference type="RefSeq" id="WP_342757437.1">
    <property type="nucleotide sequence ID" value="NZ_CP146256.1"/>
</dbReference>
<reference evidence="2 3" key="1">
    <citation type="submission" date="2024-02" db="EMBL/GenBank/DDBJ databases">
        <title>Bacterial strain from lacustrine sediment.</title>
        <authorList>
            <person name="Petit C."/>
            <person name="Fadhlaoui K."/>
        </authorList>
    </citation>
    <scope>NUCLEOTIDE SEQUENCE [LARGE SCALE GENOMIC DNA]</scope>
    <source>
        <strain evidence="2 3">IPX-CK</strain>
    </source>
</reference>
<accession>A0ABZ3EUH0</accession>
<organism evidence="2 3">
    <name type="scientific">Kineothrix sedimenti</name>
    <dbReference type="NCBI Taxonomy" id="3123317"/>
    <lineage>
        <taxon>Bacteria</taxon>
        <taxon>Bacillati</taxon>
        <taxon>Bacillota</taxon>
        <taxon>Clostridia</taxon>
        <taxon>Lachnospirales</taxon>
        <taxon>Lachnospiraceae</taxon>
        <taxon>Kineothrix</taxon>
    </lineage>
</organism>
<keyword evidence="3" id="KW-1185">Reference proteome</keyword>
<dbReference type="EMBL" id="CP146256">
    <property type="protein sequence ID" value="XAH73836.1"/>
    <property type="molecule type" value="Genomic_DNA"/>
</dbReference>
<evidence type="ECO:0000313" key="2">
    <source>
        <dbReference type="EMBL" id="XAH73836.1"/>
    </source>
</evidence>
<feature type="coiled-coil region" evidence="1">
    <location>
        <begin position="8"/>
        <end position="35"/>
    </location>
</feature>
<protein>
    <submittedName>
        <fullName evidence="2">Uncharacterized protein</fullName>
    </submittedName>
</protein>
<sequence length="82" mass="9440">MNIEAYDLDSLRKIVRALQKENDALKSQLKKADIAFDALNPFEETIESINEYDPDQGERILGRYMKIYNGGFSKTIFCYVLG</sequence>
<name>A0ABZ3EUH0_9FIRM</name>
<proteinExistence type="predicted"/>
<dbReference type="Proteomes" id="UP001451571">
    <property type="component" value="Chromosome"/>
</dbReference>
<evidence type="ECO:0000313" key="3">
    <source>
        <dbReference type="Proteomes" id="UP001451571"/>
    </source>
</evidence>